<dbReference type="PANTHER" id="PTHR48081">
    <property type="entry name" value="AB HYDROLASE SUPERFAMILY PROTEIN C4A8.06C"/>
    <property type="match status" value="1"/>
</dbReference>
<dbReference type="OrthoDB" id="9794725at2"/>
<dbReference type="Gene3D" id="3.40.50.1820">
    <property type="entry name" value="alpha/beta hydrolase"/>
    <property type="match status" value="1"/>
</dbReference>
<dbReference type="EMBL" id="CP025791">
    <property type="protein sequence ID" value="AUP80578.1"/>
    <property type="molecule type" value="Genomic_DNA"/>
</dbReference>
<evidence type="ECO:0000256" key="2">
    <source>
        <dbReference type="SAM" id="SignalP"/>
    </source>
</evidence>
<evidence type="ECO:0000256" key="1">
    <source>
        <dbReference type="ARBA" id="ARBA00022801"/>
    </source>
</evidence>
<feature type="chain" id="PRO_5014862612" evidence="2">
    <location>
        <begin position="21"/>
        <end position="303"/>
    </location>
</feature>
<dbReference type="InterPro" id="IPR049492">
    <property type="entry name" value="BD-FAE-like_dom"/>
</dbReference>
<keyword evidence="2" id="KW-0732">Signal</keyword>
<protein>
    <submittedName>
        <fullName evidence="4">Esterase</fullName>
    </submittedName>
</protein>
<dbReference type="PANTHER" id="PTHR48081:SF6">
    <property type="entry name" value="PEPTIDASE S9 PROLYL OLIGOPEPTIDASE CATALYTIC DOMAIN-CONTAINING PROTEIN"/>
    <property type="match status" value="1"/>
</dbReference>
<dbReference type="GO" id="GO:0016787">
    <property type="term" value="F:hydrolase activity"/>
    <property type="evidence" value="ECO:0007669"/>
    <property type="project" value="UniProtKB-KW"/>
</dbReference>
<dbReference type="RefSeq" id="WP_102757224.1">
    <property type="nucleotide sequence ID" value="NZ_CP025791.1"/>
</dbReference>
<dbReference type="SUPFAM" id="SSF53474">
    <property type="entry name" value="alpha/beta-Hydrolases"/>
    <property type="match status" value="1"/>
</dbReference>
<dbReference type="AlphaFoldDB" id="A0A2K9PUU7"/>
<keyword evidence="1" id="KW-0378">Hydrolase</keyword>
<sequence>MLKKLFFVCTFSLISFSLLAQETVITLWKTVPNQKETNEQEIVKIGNIKSISNVQVPSFEVFIAPKNISTKKAVLILPGGGYGNLAFDHEGTNFAKWLNTLGISAFVLKYRLPKSKSIIKPHLAPLQDVQRAIKLIRFNAEKWNIHKNKIGVLGFSAGGHLAATLGTHYDYKSYENQDNIDNLSAKPNFMALIYPVISMKDAITHQGSKFNLLGKNPSKEIVHFYSNELQVNNKVPPTFILHTTDDNIVPIENSLFFFQALKKNNVLTEMHIYPKGGHGFAFGKNNPHLKNWIALLDKWLKNQ</sequence>
<dbReference type="KEGG" id="fek:C1H87_18410"/>
<reference evidence="4 5" key="1">
    <citation type="submission" date="2018-01" db="EMBL/GenBank/DDBJ databases">
        <title>Complete genome sequence of Flavivirga eckloniae ECD14 isolated from seaweed Ecklonia cava.</title>
        <authorList>
            <person name="Lee J.H."/>
            <person name="Baik K.S."/>
            <person name="Seong C.N."/>
        </authorList>
    </citation>
    <scope>NUCLEOTIDE SEQUENCE [LARGE SCALE GENOMIC DNA]</scope>
    <source>
        <strain evidence="4 5">ECD14</strain>
    </source>
</reference>
<keyword evidence="5" id="KW-1185">Reference proteome</keyword>
<name>A0A2K9PUU7_9FLAO</name>
<dbReference type="Proteomes" id="UP000235826">
    <property type="component" value="Chromosome"/>
</dbReference>
<dbReference type="Pfam" id="PF20434">
    <property type="entry name" value="BD-FAE"/>
    <property type="match status" value="1"/>
</dbReference>
<evidence type="ECO:0000259" key="3">
    <source>
        <dbReference type="Pfam" id="PF20434"/>
    </source>
</evidence>
<evidence type="ECO:0000313" key="5">
    <source>
        <dbReference type="Proteomes" id="UP000235826"/>
    </source>
</evidence>
<gene>
    <name evidence="4" type="ORF">C1H87_18410</name>
</gene>
<accession>A0A2K9PUU7</accession>
<dbReference type="InterPro" id="IPR050300">
    <property type="entry name" value="GDXG_lipolytic_enzyme"/>
</dbReference>
<feature type="signal peptide" evidence="2">
    <location>
        <begin position="1"/>
        <end position="20"/>
    </location>
</feature>
<organism evidence="4 5">
    <name type="scientific">Flavivirga eckloniae</name>
    <dbReference type="NCBI Taxonomy" id="1803846"/>
    <lineage>
        <taxon>Bacteria</taxon>
        <taxon>Pseudomonadati</taxon>
        <taxon>Bacteroidota</taxon>
        <taxon>Flavobacteriia</taxon>
        <taxon>Flavobacteriales</taxon>
        <taxon>Flavobacteriaceae</taxon>
        <taxon>Flavivirga</taxon>
    </lineage>
</organism>
<proteinExistence type="predicted"/>
<evidence type="ECO:0000313" key="4">
    <source>
        <dbReference type="EMBL" id="AUP80578.1"/>
    </source>
</evidence>
<feature type="domain" description="BD-FAE-like" evidence="3">
    <location>
        <begin position="63"/>
        <end position="261"/>
    </location>
</feature>
<dbReference type="InterPro" id="IPR029058">
    <property type="entry name" value="AB_hydrolase_fold"/>
</dbReference>